<protein>
    <submittedName>
        <fullName evidence="1">Uncharacterized protein</fullName>
    </submittedName>
</protein>
<evidence type="ECO:0000313" key="1">
    <source>
        <dbReference type="EnsemblMetazoa" id="RPRC009769-PA"/>
    </source>
</evidence>
<dbReference type="HOGENOM" id="CLU_1490798_0_0_1"/>
<accession>T1I0E9</accession>
<dbReference type="Pfam" id="PF08477">
    <property type="entry name" value="Roc"/>
    <property type="match status" value="1"/>
</dbReference>
<organism evidence="1 2">
    <name type="scientific">Rhodnius prolixus</name>
    <name type="common">Triatomid bug</name>
    <dbReference type="NCBI Taxonomy" id="13249"/>
    <lineage>
        <taxon>Eukaryota</taxon>
        <taxon>Metazoa</taxon>
        <taxon>Ecdysozoa</taxon>
        <taxon>Arthropoda</taxon>
        <taxon>Hexapoda</taxon>
        <taxon>Insecta</taxon>
        <taxon>Pterygota</taxon>
        <taxon>Neoptera</taxon>
        <taxon>Paraneoptera</taxon>
        <taxon>Hemiptera</taxon>
        <taxon>Heteroptera</taxon>
        <taxon>Panheteroptera</taxon>
        <taxon>Cimicomorpha</taxon>
        <taxon>Reduviidae</taxon>
        <taxon>Triatominae</taxon>
        <taxon>Rhodnius</taxon>
    </lineage>
</organism>
<name>T1I0E9_RHOPR</name>
<sequence>MSGSLAESASSAPQQELDCKVVLVGDSRCGKTSLVQRFVSDTFTEREKNNNEQGLLEMSLQTCKGWKLIKDFRDCERLPLPDHALLCLSPQIDSAMTYPIDGELGSRFLSTNLLSLSTLRCGFLLVYTHFKENVIKTLVHNRLQIKKMVTLQREHLVLSSVLIEGSTEEDEEEKKMPERTP</sequence>
<evidence type="ECO:0000313" key="2">
    <source>
        <dbReference type="Proteomes" id="UP000015103"/>
    </source>
</evidence>
<dbReference type="InterPro" id="IPR027417">
    <property type="entry name" value="P-loop_NTPase"/>
</dbReference>
<dbReference type="SUPFAM" id="SSF52540">
    <property type="entry name" value="P-loop containing nucleoside triphosphate hydrolases"/>
    <property type="match status" value="1"/>
</dbReference>
<dbReference type="EnsemblMetazoa" id="RPRC009769-RA">
    <property type="protein sequence ID" value="RPRC009769-PA"/>
    <property type="gene ID" value="RPRC009769"/>
</dbReference>
<dbReference type="InParanoid" id="T1I0E9"/>
<proteinExistence type="predicted"/>
<dbReference type="VEuPathDB" id="VectorBase:RPRC009769"/>
<dbReference type="AlphaFoldDB" id="T1I0E9"/>
<reference evidence="1" key="1">
    <citation type="submission" date="2015-05" db="UniProtKB">
        <authorList>
            <consortium name="EnsemblMetazoa"/>
        </authorList>
    </citation>
    <scope>IDENTIFICATION</scope>
</reference>
<dbReference type="EMBL" id="ACPB03009640">
    <property type="status" value="NOT_ANNOTATED_CDS"/>
    <property type="molecule type" value="Genomic_DNA"/>
</dbReference>
<dbReference type="Gene3D" id="3.40.50.300">
    <property type="entry name" value="P-loop containing nucleotide triphosphate hydrolases"/>
    <property type="match status" value="1"/>
</dbReference>
<keyword evidence="2" id="KW-1185">Reference proteome</keyword>
<dbReference type="Proteomes" id="UP000015103">
    <property type="component" value="Unassembled WGS sequence"/>
</dbReference>